<evidence type="ECO:0000256" key="1">
    <source>
        <dbReference type="ARBA" id="ARBA00004970"/>
    </source>
</evidence>
<comment type="similarity">
    <text evidence="2 8">Belongs to the PHP hydrolase family. HisK subfamily.</text>
</comment>
<dbReference type="InterPro" id="IPR016195">
    <property type="entry name" value="Pol/histidinol_Pase-like"/>
</dbReference>
<evidence type="ECO:0000256" key="6">
    <source>
        <dbReference type="ARBA" id="ARBA00023102"/>
    </source>
</evidence>
<dbReference type="PANTHER" id="PTHR21039">
    <property type="entry name" value="HISTIDINOL PHOSPHATASE-RELATED"/>
    <property type="match status" value="1"/>
</dbReference>
<reference evidence="10 11" key="1">
    <citation type="submission" date="2016-10" db="EMBL/GenBank/DDBJ databases">
        <title>Complete Genome Sequence of Peptococcaceae strain DCMF.</title>
        <authorList>
            <person name="Edwards R.J."/>
            <person name="Holland S.I."/>
            <person name="Deshpande N.P."/>
            <person name="Wong Y.K."/>
            <person name="Ertan H."/>
            <person name="Manefield M."/>
            <person name="Russell T.L."/>
            <person name="Lee M.J."/>
        </authorList>
    </citation>
    <scope>NUCLEOTIDE SEQUENCE [LARGE SCALE GENOMIC DNA]</scope>
    <source>
        <strain evidence="10 11">DCMF</strain>
    </source>
</reference>
<evidence type="ECO:0000256" key="7">
    <source>
        <dbReference type="ARBA" id="ARBA00049158"/>
    </source>
</evidence>
<name>A0A3G1KRI9_FORW1</name>
<proteinExistence type="inferred from homology"/>
<feature type="domain" description="PHP" evidence="9">
    <location>
        <begin position="20"/>
        <end position="201"/>
    </location>
</feature>
<accession>A0A3G1KRI9</accession>
<dbReference type="InterPro" id="IPR010140">
    <property type="entry name" value="Histidinol_P_phosphatase_HisJ"/>
</dbReference>
<dbReference type="OrthoDB" id="9775255at2"/>
<dbReference type="AlphaFoldDB" id="A0A3G1KRI9"/>
<dbReference type="Proteomes" id="UP000323521">
    <property type="component" value="Chromosome"/>
</dbReference>
<dbReference type="KEGG" id="fwa:DCMF_10025"/>
<keyword evidence="4 8" id="KW-0028">Amino-acid biosynthesis</keyword>
<dbReference type="InterPro" id="IPR004013">
    <property type="entry name" value="PHP_dom"/>
</dbReference>
<dbReference type="GO" id="GO:0000105">
    <property type="term" value="P:L-histidine biosynthetic process"/>
    <property type="evidence" value="ECO:0007669"/>
    <property type="project" value="UniProtKB-UniRule"/>
</dbReference>
<dbReference type="GO" id="GO:0005737">
    <property type="term" value="C:cytoplasm"/>
    <property type="evidence" value="ECO:0007669"/>
    <property type="project" value="TreeGrafter"/>
</dbReference>
<evidence type="ECO:0000259" key="9">
    <source>
        <dbReference type="Pfam" id="PF02811"/>
    </source>
</evidence>
<keyword evidence="11" id="KW-1185">Reference proteome</keyword>
<sequence>MVLASERLRISGRVVVLLVDYHVHAMGHGEREHTMADLEPFVIQAIKKGVREIGFTDHDWVCKDPDFKLFKKLQKKYPKVTIRVGLEVDHIIGREKEIASFLRNQPFDYVVGGVHHLGESRWMFDLPEHVERYNGKNIDDVYREYFETVKHAASSGLYQIMAHLDLMKVFGFRPKKRVLSLMGDLLEIIKERSLVVEINTNGLFKPVGEIYPALDILKRCFELEIPVTLSSDAHRWEDVGRELEAARSLAKKVGFRQIATFEQGKMILKKI</sequence>
<protein>
    <recommendedName>
        <fullName evidence="3 8">Histidinol-phosphatase</fullName>
        <shortName evidence="8">HolPase</shortName>
        <ecNumber evidence="3 8">3.1.3.15</ecNumber>
    </recommendedName>
</protein>
<evidence type="ECO:0000313" key="11">
    <source>
        <dbReference type="Proteomes" id="UP000323521"/>
    </source>
</evidence>
<dbReference type="Gene3D" id="3.20.20.140">
    <property type="entry name" value="Metal-dependent hydrolases"/>
    <property type="match status" value="1"/>
</dbReference>
<evidence type="ECO:0000256" key="4">
    <source>
        <dbReference type="ARBA" id="ARBA00022605"/>
    </source>
</evidence>
<keyword evidence="5 8" id="KW-0378">Hydrolase</keyword>
<evidence type="ECO:0000256" key="2">
    <source>
        <dbReference type="ARBA" id="ARBA00009152"/>
    </source>
</evidence>
<dbReference type="EC" id="3.1.3.15" evidence="3 8"/>
<organism evidence="10 11">
    <name type="scientific">Formimonas warabiya</name>
    <dbReference type="NCBI Taxonomy" id="1761012"/>
    <lineage>
        <taxon>Bacteria</taxon>
        <taxon>Bacillati</taxon>
        <taxon>Bacillota</taxon>
        <taxon>Clostridia</taxon>
        <taxon>Eubacteriales</taxon>
        <taxon>Peptococcaceae</taxon>
        <taxon>Candidatus Formimonas</taxon>
    </lineage>
</organism>
<dbReference type="EMBL" id="CP017634">
    <property type="protein sequence ID" value="ATW25068.1"/>
    <property type="molecule type" value="Genomic_DNA"/>
</dbReference>
<comment type="pathway">
    <text evidence="1 8">Amino-acid biosynthesis; L-histidine biosynthesis; L-histidine from 5-phospho-alpha-D-ribose 1-diphosphate: step 8/9.</text>
</comment>
<evidence type="ECO:0000256" key="3">
    <source>
        <dbReference type="ARBA" id="ARBA00013085"/>
    </source>
</evidence>
<dbReference type="Pfam" id="PF02811">
    <property type="entry name" value="PHP"/>
    <property type="match status" value="1"/>
</dbReference>
<evidence type="ECO:0000256" key="8">
    <source>
        <dbReference type="RuleBase" id="RU366003"/>
    </source>
</evidence>
<gene>
    <name evidence="10" type="ORF">DCMF_10025</name>
</gene>
<keyword evidence="6 8" id="KW-0368">Histidine biosynthesis</keyword>
<dbReference type="CDD" id="cd12110">
    <property type="entry name" value="PHP_HisPPase_Hisj_like"/>
    <property type="match status" value="1"/>
</dbReference>
<evidence type="ECO:0000313" key="10">
    <source>
        <dbReference type="EMBL" id="ATW25068.1"/>
    </source>
</evidence>
<dbReference type="GO" id="GO:0004401">
    <property type="term" value="F:histidinol-phosphatase activity"/>
    <property type="evidence" value="ECO:0007669"/>
    <property type="project" value="UniProtKB-UniRule"/>
</dbReference>
<dbReference type="SUPFAM" id="SSF89550">
    <property type="entry name" value="PHP domain-like"/>
    <property type="match status" value="1"/>
</dbReference>
<dbReference type="NCBIfam" id="TIGR01856">
    <property type="entry name" value="hisJ_fam"/>
    <property type="match status" value="1"/>
</dbReference>
<dbReference type="UniPathway" id="UPA00031">
    <property type="reaction ID" value="UER00013"/>
</dbReference>
<dbReference type="PANTHER" id="PTHR21039:SF0">
    <property type="entry name" value="HISTIDINOL-PHOSPHATASE"/>
    <property type="match status" value="1"/>
</dbReference>
<comment type="catalytic activity">
    <reaction evidence="7 8">
        <text>L-histidinol phosphate + H2O = L-histidinol + phosphate</text>
        <dbReference type="Rhea" id="RHEA:14465"/>
        <dbReference type="ChEBI" id="CHEBI:15377"/>
        <dbReference type="ChEBI" id="CHEBI:43474"/>
        <dbReference type="ChEBI" id="CHEBI:57699"/>
        <dbReference type="ChEBI" id="CHEBI:57980"/>
        <dbReference type="EC" id="3.1.3.15"/>
    </reaction>
</comment>
<evidence type="ECO:0000256" key="5">
    <source>
        <dbReference type="ARBA" id="ARBA00022801"/>
    </source>
</evidence>
<dbReference type="NCBIfam" id="NF005596">
    <property type="entry name" value="PRK07328.1"/>
    <property type="match status" value="1"/>
</dbReference>